<evidence type="ECO:0000313" key="7">
    <source>
        <dbReference type="EMBL" id="MEA9356515.1"/>
    </source>
</evidence>
<comment type="caution">
    <text evidence="7">The sequence shown here is derived from an EMBL/GenBank/DDBJ whole genome shotgun (WGS) entry which is preliminary data.</text>
</comment>
<protein>
    <recommendedName>
        <fullName evidence="4">Pyrroline-5-carboxylate reductase</fullName>
        <shortName evidence="4">P5C reductase</shortName>
        <shortName evidence="4">P5CR</shortName>
        <ecNumber evidence="4">1.5.1.2</ecNumber>
    </recommendedName>
    <alternativeName>
        <fullName evidence="4">PCA reductase</fullName>
    </alternativeName>
</protein>
<gene>
    <name evidence="4" type="primary">proC</name>
    <name evidence="7" type="ORF">SHI21_09885</name>
</gene>
<keyword evidence="4" id="KW-0641">Proline biosynthesis</keyword>
<dbReference type="InterPro" id="IPR029036">
    <property type="entry name" value="P5CR_dimer"/>
</dbReference>
<proteinExistence type="inferred from homology"/>
<dbReference type="InterPro" id="IPR036291">
    <property type="entry name" value="NAD(P)-bd_dom_sf"/>
</dbReference>
<evidence type="ECO:0000259" key="6">
    <source>
        <dbReference type="Pfam" id="PF14748"/>
    </source>
</evidence>
<name>A0ABU5VTY1_9BACT</name>
<dbReference type="InterPro" id="IPR008927">
    <property type="entry name" value="6-PGluconate_DH-like_C_sf"/>
</dbReference>
<feature type="domain" description="Pyrroline-5-carboxylate reductase dimerisation" evidence="6">
    <location>
        <begin position="150"/>
        <end position="256"/>
    </location>
</feature>
<dbReference type="EMBL" id="JAYGJQ010000001">
    <property type="protein sequence ID" value="MEA9356515.1"/>
    <property type="molecule type" value="Genomic_DNA"/>
</dbReference>
<keyword evidence="4" id="KW-0963">Cytoplasm</keyword>
<dbReference type="SUPFAM" id="SSF48179">
    <property type="entry name" value="6-phosphogluconate dehydrogenase C-terminal domain-like"/>
    <property type="match status" value="1"/>
</dbReference>
<comment type="pathway">
    <text evidence="4">Amino-acid biosynthesis; L-proline biosynthesis; L-proline from L-glutamate 5-semialdehyde: step 1/1.</text>
</comment>
<dbReference type="InterPro" id="IPR028939">
    <property type="entry name" value="P5C_Rdtase_cat_N"/>
</dbReference>
<feature type="domain" description="Pyrroline-5-carboxylate reductase catalytic N-terminal" evidence="5">
    <location>
        <begin position="2"/>
        <end position="84"/>
    </location>
</feature>
<sequence>MRIGFFGCGNMGAALAHGFKKFDPTVEQYFFTPTKAKAQELAGAVNGHFVEFVSDMPKDLDWYVLAFKPQSLLDFAFDFNNNSKILSVLAGTGIEKLSKKFNVENISRLMPNTPSGIGAGANLYYSPFDSGSMTEMLKGLGKLFIMKSEVELDGITAFSGSGPALIFEFARLFEKHLIAIAGNNPEAREIIAQTFLGSAKLMENAVSEGISFETLREQVTSKKGVTFEALQILEKNGLDNILGGAFVAAHKRTLELKKGI</sequence>
<keyword evidence="8" id="KW-1185">Reference proteome</keyword>
<keyword evidence="3 4" id="KW-0560">Oxidoreductase</keyword>
<organism evidence="7 8">
    <name type="scientific">Bacteriovorax antarcticus</name>
    <dbReference type="NCBI Taxonomy" id="3088717"/>
    <lineage>
        <taxon>Bacteria</taxon>
        <taxon>Pseudomonadati</taxon>
        <taxon>Bdellovibrionota</taxon>
        <taxon>Bacteriovoracia</taxon>
        <taxon>Bacteriovoracales</taxon>
        <taxon>Bacteriovoracaceae</taxon>
        <taxon>Bacteriovorax</taxon>
    </lineage>
</organism>
<evidence type="ECO:0000256" key="2">
    <source>
        <dbReference type="ARBA" id="ARBA00022857"/>
    </source>
</evidence>
<reference evidence="7 8" key="1">
    <citation type="submission" date="2023-11" db="EMBL/GenBank/DDBJ databases">
        <title>A Novel Polar Bacteriovorax (B. antarcticus) Isolated from the Biocrust in Antarctica.</title>
        <authorList>
            <person name="Mun W."/>
            <person name="Choi S.Y."/>
            <person name="Mitchell R.J."/>
        </authorList>
    </citation>
    <scope>NUCLEOTIDE SEQUENCE [LARGE SCALE GENOMIC DNA]</scope>
    <source>
        <strain evidence="7 8">PP10</strain>
    </source>
</reference>
<dbReference type="InterPro" id="IPR053790">
    <property type="entry name" value="P5CR-like_CS"/>
</dbReference>
<comment type="catalytic activity">
    <reaction evidence="4">
        <text>L-proline + NADP(+) = (S)-1-pyrroline-5-carboxylate + NADPH + 2 H(+)</text>
        <dbReference type="Rhea" id="RHEA:14109"/>
        <dbReference type="ChEBI" id="CHEBI:15378"/>
        <dbReference type="ChEBI" id="CHEBI:17388"/>
        <dbReference type="ChEBI" id="CHEBI:57783"/>
        <dbReference type="ChEBI" id="CHEBI:58349"/>
        <dbReference type="ChEBI" id="CHEBI:60039"/>
        <dbReference type="EC" id="1.5.1.2"/>
    </reaction>
</comment>
<dbReference type="EC" id="1.5.1.2" evidence="4"/>
<evidence type="ECO:0000313" key="8">
    <source>
        <dbReference type="Proteomes" id="UP001302274"/>
    </source>
</evidence>
<comment type="subcellular location">
    <subcellularLocation>
        <location evidence="4">Cytoplasm</location>
    </subcellularLocation>
</comment>
<dbReference type="SUPFAM" id="SSF51735">
    <property type="entry name" value="NAD(P)-binding Rossmann-fold domains"/>
    <property type="match status" value="1"/>
</dbReference>
<dbReference type="Pfam" id="PF03807">
    <property type="entry name" value="F420_oxidored"/>
    <property type="match status" value="1"/>
</dbReference>
<dbReference type="RefSeq" id="WP_323576224.1">
    <property type="nucleotide sequence ID" value="NZ_JAYGJQ010000001.1"/>
</dbReference>
<evidence type="ECO:0000259" key="5">
    <source>
        <dbReference type="Pfam" id="PF03807"/>
    </source>
</evidence>
<dbReference type="Gene3D" id="1.10.3730.10">
    <property type="entry name" value="ProC C-terminal domain-like"/>
    <property type="match status" value="1"/>
</dbReference>
<dbReference type="PROSITE" id="PS00521">
    <property type="entry name" value="P5CR"/>
    <property type="match status" value="1"/>
</dbReference>
<dbReference type="Pfam" id="PF14748">
    <property type="entry name" value="P5CR_dimer"/>
    <property type="match status" value="1"/>
</dbReference>
<dbReference type="PANTHER" id="PTHR11645:SF0">
    <property type="entry name" value="PYRROLINE-5-CARBOXYLATE REDUCTASE 3"/>
    <property type="match status" value="1"/>
</dbReference>
<evidence type="ECO:0000256" key="1">
    <source>
        <dbReference type="ARBA" id="ARBA00005525"/>
    </source>
</evidence>
<dbReference type="HAMAP" id="MF_01925">
    <property type="entry name" value="P5C_reductase"/>
    <property type="match status" value="1"/>
</dbReference>
<accession>A0ABU5VTY1</accession>
<comment type="catalytic activity">
    <reaction evidence="4">
        <text>L-proline + NAD(+) = (S)-1-pyrroline-5-carboxylate + NADH + 2 H(+)</text>
        <dbReference type="Rhea" id="RHEA:14105"/>
        <dbReference type="ChEBI" id="CHEBI:15378"/>
        <dbReference type="ChEBI" id="CHEBI:17388"/>
        <dbReference type="ChEBI" id="CHEBI:57540"/>
        <dbReference type="ChEBI" id="CHEBI:57945"/>
        <dbReference type="ChEBI" id="CHEBI:60039"/>
        <dbReference type="EC" id="1.5.1.2"/>
    </reaction>
</comment>
<keyword evidence="4" id="KW-0028">Amino-acid biosynthesis</keyword>
<dbReference type="PANTHER" id="PTHR11645">
    <property type="entry name" value="PYRROLINE-5-CARBOXYLATE REDUCTASE"/>
    <property type="match status" value="1"/>
</dbReference>
<dbReference type="PIRSF" id="PIRSF000193">
    <property type="entry name" value="Pyrrol-5-carb_rd"/>
    <property type="match status" value="1"/>
</dbReference>
<comment type="similarity">
    <text evidence="1 4">Belongs to the pyrroline-5-carboxylate reductase family.</text>
</comment>
<comment type="function">
    <text evidence="4">Catalyzes the reduction of 1-pyrroline-5-carboxylate (PCA) to L-proline.</text>
</comment>
<dbReference type="Proteomes" id="UP001302274">
    <property type="component" value="Unassembled WGS sequence"/>
</dbReference>
<dbReference type="Gene3D" id="3.40.50.720">
    <property type="entry name" value="NAD(P)-binding Rossmann-like Domain"/>
    <property type="match status" value="1"/>
</dbReference>
<dbReference type="InterPro" id="IPR000304">
    <property type="entry name" value="Pyrroline-COOH_reductase"/>
</dbReference>
<evidence type="ECO:0000256" key="3">
    <source>
        <dbReference type="ARBA" id="ARBA00023002"/>
    </source>
</evidence>
<evidence type="ECO:0000256" key="4">
    <source>
        <dbReference type="HAMAP-Rule" id="MF_01925"/>
    </source>
</evidence>
<keyword evidence="2 4" id="KW-0521">NADP</keyword>